<comment type="catalytic activity">
    <reaction evidence="8">
        <text>3',5'-cyclic UMP + H2O = UMP + H(+)</text>
        <dbReference type="Rhea" id="RHEA:70575"/>
        <dbReference type="ChEBI" id="CHEBI:15377"/>
        <dbReference type="ChEBI" id="CHEBI:15378"/>
        <dbReference type="ChEBI" id="CHEBI:57865"/>
        <dbReference type="ChEBI" id="CHEBI:184387"/>
    </reaction>
    <physiologicalReaction direction="left-to-right" evidence="8">
        <dbReference type="Rhea" id="RHEA:70576"/>
    </physiologicalReaction>
</comment>
<organism evidence="11 12">
    <name type="scientific">Paenibacillus rigui</name>
    <dbReference type="NCBI Taxonomy" id="554312"/>
    <lineage>
        <taxon>Bacteria</taxon>
        <taxon>Bacillati</taxon>
        <taxon>Bacillota</taxon>
        <taxon>Bacilli</taxon>
        <taxon>Bacillales</taxon>
        <taxon>Paenibacillaceae</taxon>
        <taxon>Paenibacillus</taxon>
    </lineage>
</organism>
<evidence type="ECO:0000256" key="9">
    <source>
        <dbReference type="SAM" id="Phobius"/>
    </source>
</evidence>
<dbReference type="Pfam" id="PF00753">
    <property type="entry name" value="Lactamase_B"/>
    <property type="match status" value="1"/>
</dbReference>
<dbReference type="Pfam" id="PF03772">
    <property type="entry name" value="Competence"/>
    <property type="match status" value="1"/>
</dbReference>
<dbReference type="InterPro" id="IPR004797">
    <property type="entry name" value="Competence_ComEC/Rec2"/>
</dbReference>
<dbReference type="RefSeq" id="WP_094015302.1">
    <property type="nucleotide sequence ID" value="NZ_NMQW01000017.1"/>
</dbReference>
<keyword evidence="5 9" id="KW-0472">Membrane</keyword>
<keyword evidence="12" id="KW-1185">Reference proteome</keyword>
<comment type="function">
    <text evidence="7">Counteracts the endogenous Pycsar antiviral defense system. Phosphodiesterase that enables metal-dependent hydrolysis of host cyclic nucleotide Pycsar defense signals such as cCMP and cUMP.</text>
</comment>
<dbReference type="InterPro" id="IPR035681">
    <property type="entry name" value="ComA-like_MBL"/>
</dbReference>
<evidence type="ECO:0000256" key="7">
    <source>
        <dbReference type="ARBA" id="ARBA00034301"/>
    </source>
</evidence>
<feature type="transmembrane region" description="Helical" evidence="9">
    <location>
        <begin position="328"/>
        <end position="348"/>
    </location>
</feature>
<dbReference type="Proteomes" id="UP000215509">
    <property type="component" value="Unassembled WGS sequence"/>
</dbReference>
<evidence type="ECO:0000256" key="5">
    <source>
        <dbReference type="ARBA" id="ARBA00023136"/>
    </source>
</evidence>
<sequence length="862" mass="95532">MQRPIVAVTLLWTAGYALAIIAPLSKLSFTTSLILGIVSVLLWLVPFPGHKIVCGLLFIGIAAGYYGGYDRVNHSSLSDSFVSSDTFVTGTSVSLQGTIATPVEVDGDKATFILESDGKGSERFLVNVKLLTKREQESALQWSRADKVSLLGTAKLPEEARNFGGFDYRRYLRLQHIHWQVAVKGAEQLEVHPPSSWNWRMLLRWNDQLRDRLGSGVEQLFPEEQAGFMKGMLIGLTDDLDPQQFQQFSQLGLTHIIAISGLNVTIFLGCLVWLMRKLGFTRETYLITAMIMMPLYIAVTGASPSIVRAGLMALIALYAAYRHALKDGLHVVLLVGLGMLVWEPYYLLDVSFQLSFLVTIGLILGVPAVNRLLPIRSRSWRDALSIAIVAQAVSFPVSIYYFNQFSLLSLAANLCLVPLFSMAVMPAGTAAMLLGLAYLPAGKAIAWAVAKLNGWIFWLVDLASGWDAFQTIWGTPGFAWIACYYGGGVLLLYGVYLYKEGLRPAEQRPMLGSHTMRSPLSEGLKASAIPLLLAFGTLWMMLLLFWGYYAERWSKDGEVDFIDVGQGDSILVRSPVSRSILLIDGGGTVSFRKPGEEWKERKDPYEVGRKLLVPLLKKRGIQQIDYLFISHQDADHIGGLQAVLEQIPVKQLVFNGTFKPGPAVEKLFETALDKGTQLVKAYSGDILEVDEVTALHMLFPFQEEREAPIRLEKEQNGQSIVFVMKMQQTRWLFTGDVDQAGEEAVLRRLKQQSAAGDRVIDPAFGAALSNTPEEAAILPVDVLKIAHHGSKTSSSPAWLDAWKPKLAVISAGAHNIYGHPNAQVTDRLHERRIGVFRTDRQGEIQMRVNSDGEIRVRTKLIP</sequence>
<dbReference type="Pfam" id="PF13567">
    <property type="entry name" value="DUF4131"/>
    <property type="match status" value="1"/>
</dbReference>
<evidence type="ECO:0000313" key="11">
    <source>
        <dbReference type="EMBL" id="OXM86153.1"/>
    </source>
</evidence>
<feature type="transmembrane region" description="Helical" evidence="9">
    <location>
        <begin position="526"/>
        <end position="549"/>
    </location>
</feature>
<evidence type="ECO:0000256" key="6">
    <source>
        <dbReference type="ARBA" id="ARBA00034221"/>
    </source>
</evidence>
<feature type="transmembrane region" description="Helical" evidence="9">
    <location>
        <begin position="384"/>
        <end position="402"/>
    </location>
</feature>
<dbReference type="GO" id="GO:0030420">
    <property type="term" value="P:establishment of competence for transformation"/>
    <property type="evidence" value="ECO:0007669"/>
    <property type="project" value="InterPro"/>
</dbReference>
<keyword evidence="4 9" id="KW-1133">Transmembrane helix</keyword>
<evidence type="ECO:0000256" key="3">
    <source>
        <dbReference type="ARBA" id="ARBA00022692"/>
    </source>
</evidence>
<evidence type="ECO:0000256" key="2">
    <source>
        <dbReference type="ARBA" id="ARBA00022475"/>
    </source>
</evidence>
<dbReference type="SMART" id="SM00849">
    <property type="entry name" value="Lactamase_B"/>
    <property type="match status" value="1"/>
</dbReference>
<feature type="transmembrane region" description="Helical" evidence="9">
    <location>
        <begin position="354"/>
        <end position="372"/>
    </location>
</feature>
<feature type="domain" description="Metallo-beta-lactamase" evidence="10">
    <location>
        <begin position="566"/>
        <end position="787"/>
    </location>
</feature>
<evidence type="ECO:0000259" key="10">
    <source>
        <dbReference type="SMART" id="SM00849"/>
    </source>
</evidence>
<evidence type="ECO:0000256" key="4">
    <source>
        <dbReference type="ARBA" id="ARBA00022989"/>
    </source>
</evidence>
<dbReference type="SUPFAM" id="SSF56281">
    <property type="entry name" value="Metallo-hydrolase/oxidoreductase"/>
    <property type="match status" value="1"/>
</dbReference>
<dbReference type="PANTHER" id="PTHR30619:SF1">
    <property type="entry name" value="RECOMBINATION PROTEIN 2"/>
    <property type="match status" value="1"/>
</dbReference>
<gene>
    <name evidence="11" type="ORF">CF651_13135</name>
</gene>
<comment type="catalytic activity">
    <reaction evidence="6">
        <text>3',5'-cyclic CMP + H2O = CMP + H(+)</text>
        <dbReference type="Rhea" id="RHEA:72675"/>
        <dbReference type="ChEBI" id="CHEBI:15377"/>
        <dbReference type="ChEBI" id="CHEBI:15378"/>
        <dbReference type="ChEBI" id="CHEBI:58003"/>
        <dbReference type="ChEBI" id="CHEBI:60377"/>
    </reaction>
    <physiologicalReaction direction="left-to-right" evidence="6">
        <dbReference type="Rhea" id="RHEA:72676"/>
    </physiologicalReaction>
</comment>
<dbReference type="InterPro" id="IPR036866">
    <property type="entry name" value="RibonucZ/Hydroxyglut_hydro"/>
</dbReference>
<dbReference type="OrthoDB" id="9761531at2"/>
<dbReference type="EMBL" id="NMQW01000017">
    <property type="protein sequence ID" value="OXM86153.1"/>
    <property type="molecule type" value="Genomic_DNA"/>
</dbReference>
<dbReference type="InterPro" id="IPR052159">
    <property type="entry name" value="Competence_DNA_uptake"/>
</dbReference>
<dbReference type="InterPro" id="IPR004477">
    <property type="entry name" value="ComEC_N"/>
</dbReference>
<reference evidence="11 12" key="1">
    <citation type="submission" date="2017-07" db="EMBL/GenBank/DDBJ databases">
        <title>Genome sequencing and assembly of Paenibacillus rigui.</title>
        <authorList>
            <person name="Mayilraj S."/>
        </authorList>
    </citation>
    <scope>NUCLEOTIDE SEQUENCE [LARGE SCALE GENOMIC DNA]</scope>
    <source>
        <strain evidence="11 12">JCM 16352</strain>
    </source>
</reference>
<keyword evidence="3 9" id="KW-0812">Transmembrane</keyword>
<name>A0A229US42_9BACL</name>
<dbReference type="GO" id="GO:0005886">
    <property type="term" value="C:plasma membrane"/>
    <property type="evidence" value="ECO:0007669"/>
    <property type="project" value="UniProtKB-SubCell"/>
</dbReference>
<dbReference type="Gene3D" id="3.60.15.10">
    <property type="entry name" value="Ribonuclease Z/Hydroxyacylglutathione hydrolase-like"/>
    <property type="match status" value="1"/>
</dbReference>
<dbReference type="InterPro" id="IPR025405">
    <property type="entry name" value="DUF4131"/>
</dbReference>
<feature type="transmembrane region" description="Helical" evidence="9">
    <location>
        <begin position="408"/>
        <end position="437"/>
    </location>
</feature>
<dbReference type="AlphaFoldDB" id="A0A229US42"/>
<keyword evidence="2" id="KW-1003">Cell membrane</keyword>
<proteinExistence type="predicted"/>
<accession>A0A229US42</accession>
<feature type="transmembrane region" description="Helical" evidence="9">
    <location>
        <begin position="282"/>
        <end position="299"/>
    </location>
</feature>
<dbReference type="NCBIfam" id="TIGR00360">
    <property type="entry name" value="ComEC_N-term"/>
    <property type="match status" value="1"/>
</dbReference>
<protein>
    <submittedName>
        <fullName evidence="11">DNA internalization-related competence protein ComEC/Rec2</fullName>
    </submittedName>
</protein>
<dbReference type="InterPro" id="IPR001279">
    <property type="entry name" value="Metallo-B-lactamas"/>
</dbReference>
<comment type="caution">
    <text evidence="11">The sequence shown here is derived from an EMBL/GenBank/DDBJ whole genome shotgun (WGS) entry which is preliminary data.</text>
</comment>
<comment type="subcellular location">
    <subcellularLocation>
        <location evidence="1">Cell membrane</location>
        <topology evidence="1">Multi-pass membrane protein</topology>
    </subcellularLocation>
</comment>
<evidence type="ECO:0000256" key="1">
    <source>
        <dbReference type="ARBA" id="ARBA00004651"/>
    </source>
</evidence>
<feature type="transmembrane region" description="Helical" evidence="9">
    <location>
        <begin position="444"/>
        <end position="466"/>
    </location>
</feature>
<feature type="transmembrane region" description="Helical" evidence="9">
    <location>
        <begin position="252"/>
        <end position="275"/>
    </location>
</feature>
<evidence type="ECO:0000313" key="12">
    <source>
        <dbReference type="Proteomes" id="UP000215509"/>
    </source>
</evidence>
<dbReference type="NCBIfam" id="TIGR00361">
    <property type="entry name" value="ComEC_Rec2"/>
    <property type="match status" value="1"/>
</dbReference>
<evidence type="ECO:0000256" key="8">
    <source>
        <dbReference type="ARBA" id="ARBA00048505"/>
    </source>
</evidence>
<dbReference type="PANTHER" id="PTHR30619">
    <property type="entry name" value="DNA INTERNALIZATION/COMPETENCE PROTEIN COMEC/REC2"/>
    <property type="match status" value="1"/>
</dbReference>
<feature type="transmembrane region" description="Helical" evidence="9">
    <location>
        <begin position="478"/>
        <end position="498"/>
    </location>
</feature>
<dbReference type="CDD" id="cd07731">
    <property type="entry name" value="ComA-like_MBL-fold"/>
    <property type="match status" value="1"/>
</dbReference>